<protein>
    <submittedName>
        <fullName evidence="1">Retrovirus-related pol polyprotein from transposon RE1</fullName>
    </submittedName>
</protein>
<accession>A0ACB8IN83</accession>
<evidence type="ECO:0000313" key="2">
    <source>
        <dbReference type="Proteomes" id="UP000829398"/>
    </source>
</evidence>
<evidence type="ECO:0000313" key="1">
    <source>
        <dbReference type="EMBL" id="KAH9698591.1"/>
    </source>
</evidence>
<reference evidence="2" key="1">
    <citation type="journal article" date="2023" name="Hortic. Res.">
        <title>A chromosome-level phased genome enabling allele-level studies in sweet orange: a case study on citrus Huanglongbing tolerance.</title>
        <authorList>
            <person name="Wu B."/>
            <person name="Yu Q."/>
            <person name="Deng Z."/>
            <person name="Duan Y."/>
            <person name="Luo F."/>
            <person name="Gmitter F. Jr."/>
        </authorList>
    </citation>
    <scope>NUCLEOTIDE SEQUENCE [LARGE SCALE GENOMIC DNA]</scope>
    <source>
        <strain evidence="2">cv. Valencia</strain>
    </source>
</reference>
<organism evidence="1 2">
    <name type="scientific">Citrus sinensis</name>
    <name type="common">Sweet orange</name>
    <name type="synonym">Citrus aurantium var. sinensis</name>
    <dbReference type="NCBI Taxonomy" id="2711"/>
    <lineage>
        <taxon>Eukaryota</taxon>
        <taxon>Viridiplantae</taxon>
        <taxon>Streptophyta</taxon>
        <taxon>Embryophyta</taxon>
        <taxon>Tracheophyta</taxon>
        <taxon>Spermatophyta</taxon>
        <taxon>Magnoliopsida</taxon>
        <taxon>eudicotyledons</taxon>
        <taxon>Gunneridae</taxon>
        <taxon>Pentapetalae</taxon>
        <taxon>rosids</taxon>
        <taxon>malvids</taxon>
        <taxon>Sapindales</taxon>
        <taxon>Rutaceae</taxon>
        <taxon>Aurantioideae</taxon>
        <taxon>Citrus</taxon>
    </lineage>
</organism>
<proteinExistence type="predicted"/>
<name>A0ACB8IN83_CITSI</name>
<comment type="caution">
    <text evidence="1">The sequence shown here is derived from an EMBL/GenBank/DDBJ whole genome shotgun (WGS) entry which is preliminary data.</text>
</comment>
<dbReference type="EMBL" id="CM039177">
    <property type="protein sequence ID" value="KAH9698591.1"/>
    <property type="molecule type" value="Genomic_DNA"/>
</dbReference>
<gene>
    <name evidence="1" type="ORF">KPL71_024060</name>
</gene>
<sequence>MITRAKAGIFKPKAYNTEKALSLETPSSVAEALSDSNWKLAMQDEFNTLIKNQTWCLVPPEQHMKLETFSPIVKAATIRIVLSMAVINNWKLRQVDINNAFLNGELTETIYMPQPEGFVDTNHPRYVYTPLTITEKLSKQVGEKYADSTQYKRTIEGLQYAVLTRPEIAYVVNKLSQFMSNPLQPHCTACKRVLRYLKETIYYGLTFKKSDSFNLIAYSDADWGSDPDDRRSTSGYCVYLASAEVTWICSLLKELGVKLNCTPLLLSDSTSAAAIATNPVLHSKTKHIEIDIHFIREKVEKKEIKISFVSNSDQTTDVLTKPLTYSKFSFFRNKLKVSPRDLSLRRDVKFENEAEPGSTHVGVPIAIYLITKGDAHTSKVMQSTLAEEEYSSWQNSYTKISQLLCDVAN</sequence>
<dbReference type="Proteomes" id="UP000829398">
    <property type="component" value="Chromosome 8"/>
</dbReference>
<keyword evidence="2" id="KW-1185">Reference proteome</keyword>